<accession>A0A0K1PF42</accession>
<feature type="chain" id="PRO_5005465695" description="Lipoprotein" evidence="1">
    <location>
        <begin position="22"/>
        <end position="144"/>
    </location>
</feature>
<reference evidence="2 3" key="1">
    <citation type="submission" date="2015-08" db="EMBL/GenBank/DDBJ databases">
        <authorList>
            <person name="Babu N.S."/>
            <person name="Beckwith C.J."/>
            <person name="Beseler K.G."/>
            <person name="Brison A."/>
            <person name="Carone J.V."/>
            <person name="Caskin T.P."/>
            <person name="Diamond M."/>
            <person name="Durham M.E."/>
            <person name="Foxe J.M."/>
            <person name="Go M."/>
            <person name="Henderson B.A."/>
            <person name="Jones I.B."/>
            <person name="McGettigan J.A."/>
            <person name="Micheletti S.J."/>
            <person name="Nasrallah M.E."/>
            <person name="Ortiz D."/>
            <person name="Piller C.R."/>
            <person name="Privatt S.R."/>
            <person name="Schneider S.L."/>
            <person name="Sharp S."/>
            <person name="Smith T.C."/>
            <person name="Stanton J.D."/>
            <person name="Ullery H.E."/>
            <person name="Wilson R.J."/>
            <person name="Serrano M.G."/>
            <person name="Buck G."/>
            <person name="Lee V."/>
            <person name="Wang Y."/>
            <person name="Carvalho R."/>
            <person name="Voegtly L."/>
            <person name="Shi R."/>
            <person name="Duckworth R."/>
            <person name="Johnson A."/>
            <person name="Loviza R."/>
            <person name="Walstead R."/>
            <person name="Shah Z."/>
            <person name="Kiflezghi M."/>
            <person name="Wade K."/>
            <person name="Ball S.L."/>
            <person name="Bradley K.W."/>
            <person name="Asai D.J."/>
            <person name="Bowman C.A."/>
            <person name="Russell D.A."/>
            <person name="Pope W.H."/>
            <person name="Jacobs-Sera D."/>
            <person name="Hendrix R.W."/>
            <person name="Hatfull G.F."/>
        </authorList>
    </citation>
    <scope>NUCLEOTIDE SEQUENCE [LARGE SCALE GENOMIC DNA]</scope>
    <source>
        <strain evidence="2 3">DSM 27710</strain>
    </source>
</reference>
<organism evidence="2 3">
    <name type="scientific">Vulgatibacter incomptus</name>
    <dbReference type="NCBI Taxonomy" id="1391653"/>
    <lineage>
        <taxon>Bacteria</taxon>
        <taxon>Pseudomonadati</taxon>
        <taxon>Myxococcota</taxon>
        <taxon>Myxococcia</taxon>
        <taxon>Myxococcales</taxon>
        <taxon>Cystobacterineae</taxon>
        <taxon>Vulgatibacteraceae</taxon>
        <taxon>Vulgatibacter</taxon>
    </lineage>
</organism>
<dbReference type="AlphaFoldDB" id="A0A0K1PF42"/>
<evidence type="ECO:0000313" key="3">
    <source>
        <dbReference type="Proteomes" id="UP000055590"/>
    </source>
</evidence>
<evidence type="ECO:0008006" key="4">
    <source>
        <dbReference type="Google" id="ProtNLM"/>
    </source>
</evidence>
<evidence type="ECO:0000256" key="1">
    <source>
        <dbReference type="SAM" id="SignalP"/>
    </source>
</evidence>
<name>A0A0K1PF42_9BACT</name>
<feature type="signal peptide" evidence="1">
    <location>
        <begin position="1"/>
        <end position="21"/>
    </location>
</feature>
<dbReference type="PROSITE" id="PS51257">
    <property type="entry name" value="PROKAR_LIPOPROTEIN"/>
    <property type="match status" value="1"/>
</dbReference>
<keyword evidence="1" id="KW-0732">Signal</keyword>
<gene>
    <name evidence="2" type="ORF">AKJ08_2540</name>
</gene>
<proteinExistence type="predicted"/>
<evidence type="ECO:0000313" key="2">
    <source>
        <dbReference type="EMBL" id="AKU92153.1"/>
    </source>
</evidence>
<dbReference type="RefSeq" id="WP_050726365.1">
    <property type="nucleotide sequence ID" value="NZ_CP012332.1"/>
</dbReference>
<protein>
    <recommendedName>
        <fullName evidence="4">Lipoprotein</fullName>
    </recommendedName>
</protein>
<sequence length="144" mass="15724">MFPRPLLFALVALLLGSGACATTSAGRSAEQLADASRELYDALQFGDYQFVAQRISSDLRTDFLARAYGLEKSLSVLEYTTISVELQPGGDSARMLTRMSWYELPSTVVKTDNVFIDWKRVGQGSQSGWIIEKISGGPIPVPAD</sequence>
<dbReference type="Proteomes" id="UP000055590">
    <property type="component" value="Chromosome"/>
</dbReference>
<dbReference type="KEGG" id="vin:AKJ08_2540"/>
<dbReference type="EMBL" id="CP012332">
    <property type="protein sequence ID" value="AKU92153.1"/>
    <property type="molecule type" value="Genomic_DNA"/>
</dbReference>
<keyword evidence="3" id="KW-1185">Reference proteome</keyword>